<protein>
    <submittedName>
        <fullName evidence="1">Uncharacterized protein</fullName>
    </submittedName>
</protein>
<proteinExistence type="predicted"/>
<evidence type="ECO:0000313" key="2">
    <source>
        <dbReference type="Proteomes" id="UP000324222"/>
    </source>
</evidence>
<reference evidence="1 2" key="1">
    <citation type="submission" date="2019-05" db="EMBL/GenBank/DDBJ databases">
        <title>Another draft genome of Portunus trituberculatus and its Hox gene families provides insights of decapod evolution.</title>
        <authorList>
            <person name="Jeong J.-H."/>
            <person name="Song I."/>
            <person name="Kim S."/>
            <person name="Choi T."/>
            <person name="Kim D."/>
            <person name="Ryu S."/>
            <person name="Kim W."/>
        </authorList>
    </citation>
    <scope>NUCLEOTIDE SEQUENCE [LARGE SCALE GENOMIC DNA]</scope>
    <source>
        <tissue evidence="1">Muscle</tissue>
    </source>
</reference>
<dbReference type="OrthoDB" id="297496at2759"/>
<evidence type="ECO:0000313" key="1">
    <source>
        <dbReference type="EMBL" id="MPC95064.1"/>
    </source>
</evidence>
<accession>A0A5B7JRR4</accession>
<gene>
    <name evidence="1" type="ORF">E2C01_090259</name>
</gene>
<name>A0A5B7JRR4_PORTR</name>
<dbReference type="Proteomes" id="UP000324222">
    <property type="component" value="Unassembled WGS sequence"/>
</dbReference>
<keyword evidence="2" id="KW-1185">Reference proteome</keyword>
<comment type="caution">
    <text evidence="1">The sequence shown here is derived from an EMBL/GenBank/DDBJ whole genome shotgun (WGS) entry which is preliminary data.</text>
</comment>
<dbReference type="AlphaFoldDB" id="A0A5B7JRR4"/>
<sequence>MYEKKQQRAVQVKETKEYVAGLMWSYQHIKWPDSYYHERVSPEAGCEGKVGLRCERR</sequence>
<dbReference type="EMBL" id="VSRR010100902">
    <property type="protein sequence ID" value="MPC95064.1"/>
    <property type="molecule type" value="Genomic_DNA"/>
</dbReference>
<organism evidence="1 2">
    <name type="scientific">Portunus trituberculatus</name>
    <name type="common">Swimming crab</name>
    <name type="synonym">Neptunus trituberculatus</name>
    <dbReference type="NCBI Taxonomy" id="210409"/>
    <lineage>
        <taxon>Eukaryota</taxon>
        <taxon>Metazoa</taxon>
        <taxon>Ecdysozoa</taxon>
        <taxon>Arthropoda</taxon>
        <taxon>Crustacea</taxon>
        <taxon>Multicrustacea</taxon>
        <taxon>Malacostraca</taxon>
        <taxon>Eumalacostraca</taxon>
        <taxon>Eucarida</taxon>
        <taxon>Decapoda</taxon>
        <taxon>Pleocyemata</taxon>
        <taxon>Brachyura</taxon>
        <taxon>Eubrachyura</taxon>
        <taxon>Portunoidea</taxon>
        <taxon>Portunidae</taxon>
        <taxon>Portuninae</taxon>
        <taxon>Portunus</taxon>
    </lineage>
</organism>